<dbReference type="EMBL" id="BAABGL010000006">
    <property type="protein sequence ID" value="GAA4389175.1"/>
    <property type="molecule type" value="Genomic_DNA"/>
</dbReference>
<organism evidence="3 4">
    <name type="scientific">Brevibacterium pityocampae</name>
    <dbReference type="NCBI Taxonomy" id="506594"/>
    <lineage>
        <taxon>Bacteria</taxon>
        <taxon>Bacillati</taxon>
        <taxon>Actinomycetota</taxon>
        <taxon>Actinomycetes</taxon>
        <taxon>Micrococcales</taxon>
        <taxon>Brevibacteriaceae</taxon>
        <taxon>Brevibacterium</taxon>
    </lineage>
</organism>
<evidence type="ECO:0000256" key="2">
    <source>
        <dbReference type="SAM" id="Phobius"/>
    </source>
</evidence>
<feature type="transmembrane region" description="Helical" evidence="2">
    <location>
        <begin position="26"/>
        <end position="45"/>
    </location>
</feature>
<name>A0ABP8JDK1_9MICO</name>
<feature type="compositionally biased region" description="Low complexity" evidence="1">
    <location>
        <begin position="104"/>
        <end position="123"/>
    </location>
</feature>
<dbReference type="InterPro" id="IPR021449">
    <property type="entry name" value="DUF3099"/>
</dbReference>
<evidence type="ECO:0000256" key="1">
    <source>
        <dbReference type="SAM" id="MobiDB-lite"/>
    </source>
</evidence>
<keyword evidence="2" id="KW-1133">Transmembrane helix</keyword>
<dbReference type="RefSeq" id="WP_247424748.1">
    <property type="nucleotide sequence ID" value="NZ_BAABGL010000006.1"/>
</dbReference>
<feature type="region of interest" description="Disordered" evidence="1">
    <location>
        <begin position="84"/>
        <end position="171"/>
    </location>
</feature>
<sequence>MAHRTHAQRITEAEVSHEQDIHTRTVRYLISMGIRMLCFLLAVLTPSPWRWFFAAGAIVLPWVAVLIANAARARGTESGGAVIDSAPLEALAPGPVDGPRSGTDDAGAGAEAPAAPAATAADGVYDGEIIDGEVIDGDTAQSGDSDSAPDAGDPDAGRYGGTNEGNGGRRR</sequence>
<evidence type="ECO:0000313" key="4">
    <source>
        <dbReference type="Proteomes" id="UP001500642"/>
    </source>
</evidence>
<keyword evidence="2" id="KW-0812">Transmembrane</keyword>
<feature type="transmembrane region" description="Helical" evidence="2">
    <location>
        <begin position="51"/>
        <end position="71"/>
    </location>
</feature>
<accession>A0ABP8JDK1</accession>
<protein>
    <recommendedName>
        <fullName evidence="5">DUF3099 domain-containing protein</fullName>
    </recommendedName>
</protein>
<feature type="compositionally biased region" description="Low complexity" evidence="1">
    <location>
        <begin position="142"/>
        <end position="151"/>
    </location>
</feature>
<evidence type="ECO:0008006" key="5">
    <source>
        <dbReference type="Google" id="ProtNLM"/>
    </source>
</evidence>
<evidence type="ECO:0000313" key="3">
    <source>
        <dbReference type="EMBL" id="GAA4389175.1"/>
    </source>
</evidence>
<dbReference type="Proteomes" id="UP001500642">
    <property type="component" value="Unassembled WGS sequence"/>
</dbReference>
<feature type="compositionally biased region" description="Gly residues" evidence="1">
    <location>
        <begin position="158"/>
        <end position="171"/>
    </location>
</feature>
<proteinExistence type="predicted"/>
<keyword evidence="4" id="KW-1185">Reference proteome</keyword>
<keyword evidence="2" id="KW-0472">Membrane</keyword>
<dbReference type="Pfam" id="PF11298">
    <property type="entry name" value="DUF3099"/>
    <property type="match status" value="1"/>
</dbReference>
<gene>
    <name evidence="3" type="ORF">GCM10023167_14700</name>
</gene>
<reference evidence="4" key="1">
    <citation type="journal article" date="2019" name="Int. J. Syst. Evol. Microbiol.">
        <title>The Global Catalogue of Microorganisms (GCM) 10K type strain sequencing project: providing services to taxonomists for standard genome sequencing and annotation.</title>
        <authorList>
            <consortium name="The Broad Institute Genomics Platform"/>
            <consortium name="The Broad Institute Genome Sequencing Center for Infectious Disease"/>
            <person name="Wu L."/>
            <person name="Ma J."/>
        </authorList>
    </citation>
    <scope>NUCLEOTIDE SEQUENCE [LARGE SCALE GENOMIC DNA]</scope>
    <source>
        <strain evidence="4">JCM 17808</strain>
    </source>
</reference>
<comment type="caution">
    <text evidence="3">The sequence shown here is derived from an EMBL/GenBank/DDBJ whole genome shotgun (WGS) entry which is preliminary data.</text>
</comment>